<protein>
    <submittedName>
        <fullName evidence="2">Uncharacterized protein</fullName>
    </submittedName>
</protein>
<evidence type="ECO:0000313" key="3">
    <source>
        <dbReference type="Proteomes" id="UP000729402"/>
    </source>
</evidence>
<dbReference type="AlphaFoldDB" id="A0A8J5RH98"/>
<gene>
    <name evidence="2" type="ORF">GUJ93_ZPchr0009g1439</name>
</gene>
<evidence type="ECO:0000256" key="1">
    <source>
        <dbReference type="SAM" id="SignalP"/>
    </source>
</evidence>
<name>A0A8J5RH98_ZIZPA</name>
<comment type="caution">
    <text evidence="2">The sequence shown here is derived from an EMBL/GenBank/DDBJ whole genome shotgun (WGS) entry which is preliminary data.</text>
</comment>
<feature type="chain" id="PRO_5035328168" evidence="1">
    <location>
        <begin position="23"/>
        <end position="85"/>
    </location>
</feature>
<organism evidence="2 3">
    <name type="scientific">Zizania palustris</name>
    <name type="common">Northern wild rice</name>
    <dbReference type="NCBI Taxonomy" id="103762"/>
    <lineage>
        <taxon>Eukaryota</taxon>
        <taxon>Viridiplantae</taxon>
        <taxon>Streptophyta</taxon>
        <taxon>Embryophyta</taxon>
        <taxon>Tracheophyta</taxon>
        <taxon>Spermatophyta</taxon>
        <taxon>Magnoliopsida</taxon>
        <taxon>Liliopsida</taxon>
        <taxon>Poales</taxon>
        <taxon>Poaceae</taxon>
        <taxon>BOP clade</taxon>
        <taxon>Oryzoideae</taxon>
        <taxon>Oryzeae</taxon>
        <taxon>Zizaniinae</taxon>
        <taxon>Zizania</taxon>
    </lineage>
</organism>
<dbReference type="Proteomes" id="UP000729402">
    <property type="component" value="Unassembled WGS sequence"/>
</dbReference>
<reference evidence="2" key="1">
    <citation type="journal article" date="2021" name="bioRxiv">
        <title>Whole Genome Assembly and Annotation of Northern Wild Rice, Zizania palustris L., Supports a Whole Genome Duplication in the Zizania Genus.</title>
        <authorList>
            <person name="Haas M."/>
            <person name="Kono T."/>
            <person name="Macchietto M."/>
            <person name="Millas R."/>
            <person name="McGilp L."/>
            <person name="Shao M."/>
            <person name="Duquette J."/>
            <person name="Hirsch C.N."/>
            <person name="Kimball J."/>
        </authorList>
    </citation>
    <scope>NUCLEOTIDE SEQUENCE</scope>
    <source>
        <tissue evidence="2">Fresh leaf tissue</tissue>
    </source>
</reference>
<accession>A0A8J5RH98</accession>
<evidence type="ECO:0000313" key="2">
    <source>
        <dbReference type="EMBL" id="KAG8049122.1"/>
    </source>
</evidence>
<dbReference type="EMBL" id="JAAALK010000289">
    <property type="protein sequence ID" value="KAG8049122.1"/>
    <property type="molecule type" value="Genomic_DNA"/>
</dbReference>
<proteinExistence type="predicted"/>
<reference evidence="2" key="2">
    <citation type="submission" date="2021-02" db="EMBL/GenBank/DDBJ databases">
        <authorList>
            <person name="Kimball J.A."/>
            <person name="Haas M.W."/>
            <person name="Macchietto M."/>
            <person name="Kono T."/>
            <person name="Duquette J."/>
            <person name="Shao M."/>
        </authorList>
    </citation>
    <scope>NUCLEOTIDE SEQUENCE</scope>
    <source>
        <tissue evidence="2">Fresh leaf tissue</tissue>
    </source>
</reference>
<sequence length="85" mass="9736">MGYNAHTAILILKWSVVDLVETGFLGNLGLWQHPEVWDIIGNLALRLLPCRSIKLSKHIQIDLSVICVQLWQQGKCFLHYLVLLQ</sequence>
<keyword evidence="3" id="KW-1185">Reference proteome</keyword>
<feature type="signal peptide" evidence="1">
    <location>
        <begin position="1"/>
        <end position="22"/>
    </location>
</feature>
<keyword evidence="1" id="KW-0732">Signal</keyword>